<keyword evidence="6 8" id="KW-0472">Membrane</keyword>
<dbReference type="AlphaFoldDB" id="A0A9X9WGA4"/>
<dbReference type="InterPro" id="IPR018584">
    <property type="entry name" value="GT87"/>
</dbReference>
<feature type="transmembrane region" description="Helical" evidence="8">
    <location>
        <begin position="109"/>
        <end position="131"/>
    </location>
</feature>
<feature type="transmembrane region" description="Helical" evidence="8">
    <location>
        <begin position="376"/>
        <end position="393"/>
    </location>
</feature>
<dbReference type="GO" id="GO:0016758">
    <property type="term" value="F:hexosyltransferase activity"/>
    <property type="evidence" value="ECO:0007669"/>
    <property type="project" value="InterPro"/>
</dbReference>
<organism evidence="9 12">
    <name type="scientific">Neoroseomonas oryzicola</name>
    <dbReference type="NCBI Taxonomy" id="535904"/>
    <lineage>
        <taxon>Bacteria</taxon>
        <taxon>Pseudomonadati</taxon>
        <taxon>Pseudomonadota</taxon>
        <taxon>Alphaproteobacteria</taxon>
        <taxon>Acetobacterales</taxon>
        <taxon>Acetobacteraceae</taxon>
        <taxon>Neoroseomonas</taxon>
    </lineage>
</organism>
<proteinExistence type="inferred from homology"/>
<dbReference type="Pfam" id="PF09594">
    <property type="entry name" value="GT87"/>
    <property type="match status" value="1"/>
</dbReference>
<feature type="transmembrane region" description="Helical" evidence="8">
    <location>
        <begin position="190"/>
        <end position="214"/>
    </location>
</feature>
<keyword evidence="5 8" id="KW-1133">Transmembrane helix</keyword>
<protein>
    <submittedName>
        <fullName evidence="9">DUF2029 domain-containing protein</fullName>
    </submittedName>
</protein>
<evidence type="ECO:0000256" key="8">
    <source>
        <dbReference type="SAM" id="Phobius"/>
    </source>
</evidence>
<accession>A0A9X9WGA4</accession>
<evidence type="ECO:0000256" key="6">
    <source>
        <dbReference type="ARBA" id="ARBA00023136"/>
    </source>
</evidence>
<evidence type="ECO:0000256" key="4">
    <source>
        <dbReference type="ARBA" id="ARBA00022692"/>
    </source>
</evidence>
<comment type="subcellular location">
    <subcellularLocation>
        <location evidence="1">Cell membrane</location>
        <topology evidence="1">Multi-pass membrane protein</topology>
    </subcellularLocation>
</comment>
<keyword evidence="2" id="KW-1003">Cell membrane</keyword>
<comment type="caution">
    <text evidence="9">The sequence shown here is derived from an EMBL/GenBank/DDBJ whole genome shotgun (WGS) entry which is preliminary data.</text>
</comment>
<evidence type="ECO:0000313" key="11">
    <source>
        <dbReference type="Proteomes" id="UP000746741"/>
    </source>
</evidence>
<dbReference type="EMBL" id="JAAEDK010000016">
    <property type="protein sequence ID" value="MBR0659364.1"/>
    <property type="molecule type" value="Genomic_DNA"/>
</dbReference>
<reference evidence="9" key="1">
    <citation type="submission" date="2020-01" db="EMBL/GenBank/DDBJ databases">
        <authorList>
            <person name="Rat A."/>
        </authorList>
    </citation>
    <scope>NUCLEOTIDE SEQUENCE</scope>
    <source>
        <strain evidence="9">LMG 31161</strain>
    </source>
</reference>
<evidence type="ECO:0000256" key="3">
    <source>
        <dbReference type="ARBA" id="ARBA00022679"/>
    </source>
</evidence>
<reference evidence="9" key="3">
    <citation type="journal article" date="2021" name="Syst. Appl. Microbiol.">
        <title>Roseomonas hellenica sp. nov., isolated from roots of wild-growing Alkanna tinctoria.</title>
        <authorList>
            <person name="Rat A."/>
            <person name="Naranjo H.D."/>
            <person name="Lebbe L."/>
            <person name="Cnockaert M."/>
            <person name="Krigas N."/>
            <person name="Grigoriadou K."/>
            <person name="Maloupa E."/>
            <person name="Willems A."/>
        </authorList>
    </citation>
    <scope>NUCLEOTIDE SEQUENCE</scope>
    <source>
        <strain evidence="9">LMG 31161</strain>
    </source>
</reference>
<evidence type="ECO:0000256" key="2">
    <source>
        <dbReference type="ARBA" id="ARBA00022475"/>
    </source>
</evidence>
<keyword evidence="11" id="KW-1185">Reference proteome</keyword>
<keyword evidence="4 8" id="KW-0812">Transmembrane</keyword>
<gene>
    <name evidence="10" type="ORF">GWK15_04875</name>
    <name evidence="9" type="ORF">GXW75_08910</name>
</gene>
<evidence type="ECO:0000256" key="7">
    <source>
        <dbReference type="ARBA" id="ARBA00024033"/>
    </source>
</evidence>
<dbReference type="GO" id="GO:0005886">
    <property type="term" value="C:plasma membrane"/>
    <property type="evidence" value="ECO:0007669"/>
    <property type="project" value="UniProtKB-SubCell"/>
</dbReference>
<dbReference type="Proteomes" id="UP000746741">
    <property type="component" value="Unassembled WGS sequence"/>
</dbReference>
<dbReference type="RefSeq" id="WP_168039594.1">
    <property type="nucleotide sequence ID" value="NZ_JAAEDK010000016.1"/>
</dbReference>
<evidence type="ECO:0000256" key="5">
    <source>
        <dbReference type="ARBA" id="ARBA00022989"/>
    </source>
</evidence>
<sequence length="401" mass="41417">MSRLAGILREAPWLTADRATAWCRVLAIAPLLLVVATTAWVVANGFRPLSPTGEPVGTDFVSFYGASALVLAGMPEAAYVQEAHAAAQAGAVGALAPGHYYAFQNPPPYLLLIWPLAILPYLGALLAWLLVTGAAYAVAAARVAGLAMPVSALMAFPALLANLGHGQNGLLSAALLGFAALWLDRRPVAAGIAIGLLCYKPHLALLAPVALAAAGRWRSFAAAGVTVGALVLASLMAFGPDTWRGFLATSGLSMEALELGLAGPGKMQSTFAAVRLFGGSVALAYALHGIVVLVAAVAIARAARGADGLALGAMIAAGGALASPYIHDYDLAILAVPLAYVFREARLSGTFLPWEKTVLGLCFLLPLVARMLSMNLYLPVTPPLVACLLAVVIRRSRATLR</sequence>
<feature type="transmembrane region" description="Helical" evidence="8">
    <location>
        <begin position="309"/>
        <end position="327"/>
    </location>
</feature>
<feature type="transmembrane region" description="Helical" evidence="8">
    <location>
        <begin position="21"/>
        <end position="43"/>
    </location>
</feature>
<dbReference type="EMBL" id="JAAVUP010000001">
    <property type="protein sequence ID" value="NKE16265.1"/>
    <property type="molecule type" value="Genomic_DNA"/>
</dbReference>
<name>A0A9X9WGA4_9PROT</name>
<keyword evidence="3" id="KW-0808">Transferase</keyword>
<evidence type="ECO:0000313" key="10">
    <source>
        <dbReference type="EMBL" id="NKE16265.1"/>
    </source>
</evidence>
<reference evidence="10 11" key="2">
    <citation type="submission" date="2020-02" db="EMBL/GenBank/DDBJ databases">
        <authorList>
            <person name="Sun Q."/>
            <person name="Inoue M."/>
        </authorList>
    </citation>
    <scope>NUCLEOTIDE SEQUENCE [LARGE SCALE GENOMIC DNA]</scope>
    <source>
        <strain evidence="10 11">KCTC 22478</strain>
    </source>
</reference>
<evidence type="ECO:0000313" key="12">
    <source>
        <dbReference type="Proteomes" id="UP001138708"/>
    </source>
</evidence>
<feature type="transmembrane region" description="Helical" evidence="8">
    <location>
        <begin position="282"/>
        <end position="302"/>
    </location>
</feature>
<dbReference type="Proteomes" id="UP001138708">
    <property type="component" value="Unassembled WGS sequence"/>
</dbReference>
<evidence type="ECO:0000256" key="1">
    <source>
        <dbReference type="ARBA" id="ARBA00004651"/>
    </source>
</evidence>
<comment type="similarity">
    <text evidence="7">Belongs to the glycosyltransferase 87 family.</text>
</comment>
<evidence type="ECO:0000313" key="9">
    <source>
        <dbReference type="EMBL" id="MBR0659364.1"/>
    </source>
</evidence>
<feature type="transmembrane region" description="Helical" evidence="8">
    <location>
        <begin position="220"/>
        <end position="238"/>
    </location>
</feature>
<feature type="transmembrane region" description="Helical" evidence="8">
    <location>
        <begin position="143"/>
        <end position="160"/>
    </location>
</feature>